<dbReference type="PANTHER" id="PTHR42951">
    <property type="entry name" value="METALLO-BETA-LACTAMASE DOMAIN-CONTAINING"/>
    <property type="match status" value="1"/>
</dbReference>
<accession>A0ABQ4UQA1</accession>
<reference evidence="4" key="2">
    <citation type="submission" date="2021-08" db="EMBL/GenBank/DDBJ databases">
        <authorList>
            <person name="Tani A."/>
            <person name="Ola A."/>
            <person name="Ogura Y."/>
            <person name="Katsura K."/>
            <person name="Hayashi T."/>
        </authorList>
    </citation>
    <scope>NUCLEOTIDE SEQUENCE</scope>
    <source>
        <strain evidence="4">DSM 14458</strain>
    </source>
</reference>
<evidence type="ECO:0000256" key="1">
    <source>
        <dbReference type="ARBA" id="ARBA00005250"/>
    </source>
</evidence>
<dbReference type="InterPro" id="IPR036866">
    <property type="entry name" value="RibonucZ/Hydroxyglut_hydro"/>
</dbReference>
<dbReference type="SMART" id="SM00849">
    <property type="entry name" value="Lactamase_B"/>
    <property type="match status" value="1"/>
</dbReference>
<evidence type="ECO:0000259" key="3">
    <source>
        <dbReference type="SMART" id="SM00849"/>
    </source>
</evidence>
<keyword evidence="2" id="KW-0732">Signal</keyword>
<dbReference type="PANTHER" id="PTHR42951:SF4">
    <property type="entry name" value="ACYL-COENZYME A THIOESTERASE MBLAC2"/>
    <property type="match status" value="1"/>
</dbReference>
<name>A0ABQ4UQA1_9HYPH</name>
<dbReference type="Gene3D" id="3.60.15.10">
    <property type="entry name" value="Ribonuclease Z/Hydroxyacylglutathione hydrolase-like"/>
    <property type="match status" value="1"/>
</dbReference>
<dbReference type="InterPro" id="IPR030811">
    <property type="entry name" value="SoxH-rel_PQQ_1"/>
</dbReference>
<dbReference type="Pfam" id="PF00753">
    <property type="entry name" value="Lactamase_B"/>
    <property type="match status" value="1"/>
</dbReference>
<dbReference type="RefSeq" id="WP_238307380.1">
    <property type="nucleotide sequence ID" value="NZ_BPRE01000001.1"/>
</dbReference>
<feature type="domain" description="Metallo-beta-lactamase" evidence="3">
    <location>
        <begin position="66"/>
        <end position="246"/>
    </location>
</feature>
<feature type="chain" id="PRO_5047284719" evidence="2">
    <location>
        <begin position="33"/>
        <end position="324"/>
    </location>
</feature>
<evidence type="ECO:0000313" key="4">
    <source>
        <dbReference type="EMBL" id="GJE73568.1"/>
    </source>
</evidence>
<comment type="caution">
    <text evidence="4">The sequence shown here is derived from an EMBL/GenBank/DDBJ whole genome shotgun (WGS) entry which is preliminary data.</text>
</comment>
<feature type="signal peptide" evidence="2">
    <location>
        <begin position="1"/>
        <end position="32"/>
    </location>
</feature>
<protein>
    <submittedName>
        <fullName evidence="4">Hydroxyacylglutathione hydrolase</fullName>
    </submittedName>
</protein>
<dbReference type="GO" id="GO:0016787">
    <property type="term" value="F:hydrolase activity"/>
    <property type="evidence" value="ECO:0007669"/>
    <property type="project" value="UniProtKB-KW"/>
</dbReference>
<keyword evidence="5" id="KW-1185">Reference proteome</keyword>
<dbReference type="EMBL" id="BPRE01000001">
    <property type="protein sequence ID" value="GJE73568.1"/>
    <property type="molecule type" value="Genomic_DNA"/>
</dbReference>
<comment type="similarity">
    <text evidence="1">Belongs to the metallo-beta-lactamase superfamily. Class-B beta-lactamase family.</text>
</comment>
<dbReference type="CDD" id="cd16282">
    <property type="entry name" value="metallo-hydrolase-like_MBL-fold"/>
    <property type="match status" value="1"/>
</dbReference>
<dbReference type="Proteomes" id="UP001055093">
    <property type="component" value="Unassembled WGS sequence"/>
</dbReference>
<organism evidence="4 5">
    <name type="scientific">Methylorubrum suomiense</name>
    <dbReference type="NCBI Taxonomy" id="144191"/>
    <lineage>
        <taxon>Bacteria</taxon>
        <taxon>Pseudomonadati</taxon>
        <taxon>Pseudomonadota</taxon>
        <taxon>Alphaproteobacteria</taxon>
        <taxon>Hyphomicrobiales</taxon>
        <taxon>Methylobacteriaceae</taxon>
        <taxon>Methylorubrum</taxon>
    </lineage>
</organism>
<dbReference type="InterPro" id="IPR001279">
    <property type="entry name" value="Metallo-B-lactamas"/>
</dbReference>
<keyword evidence="4" id="KW-0378">Hydrolase</keyword>
<dbReference type="InterPro" id="IPR050855">
    <property type="entry name" value="NDM-1-like"/>
</dbReference>
<dbReference type="SUPFAM" id="SSF56281">
    <property type="entry name" value="Metallo-hydrolase/oxidoreductase"/>
    <property type="match status" value="1"/>
</dbReference>
<evidence type="ECO:0000313" key="5">
    <source>
        <dbReference type="Proteomes" id="UP001055093"/>
    </source>
</evidence>
<evidence type="ECO:0000256" key="2">
    <source>
        <dbReference type="SAM" id="SignalP"/>
    </source>
</evidence>
<proteinExistence type="inferred from homology"/>
<sequence length="324" mass="34597">MSAETTTLTRRAGLALGLCAAASPWLPGFASAAPLAYTLAPIEIAPRVWTIYGAPEPITRANGGAIANITILDTGDGAVLIDAGPSHRYGTALKALAERLTGKPVVRVYLTHLHADHVLGATAFEAGTVSGGPALRGDLKRAGTDLTNGMYRVAGDWMRGTGVPEPGRVAEGGVETIGERRFRILPLAGHTREDLCLFEERSGLLFPGDLVFLDRAATTPDADPERWRGALTTLAEIDHSLLIPGHGPVEAGRRGIDQTRRWLDTVEARIGEGFARGLDVTELMEAPLPDWTDGLAVARYEFARSVMHLLPGLERRDLPRLAPA</sequence>
<gene>
    <name evidence="4" type="primary">gloB_1</name>
    <name evidence="4" type="ORF">BGCPKDLD_0133</name>
</gene>
<reference evidence="4" key="1">
    <citation type="journal article" date="2021" name="Front. Microbiol.">
        <title>Comprehensive Comparative Genomics and Phenotyping of Methylobacterium Species.</title>
        <authorList>
            <person name="Alessa O."/>
            <person name="Ogura Y."/>
            <person name="Fujitani Y."/>
            <person name="Takami H."/>
            <person name="Hayashi T."/>
            <person name="Sahin N."/>
            <person name="Tani A."/>
        </authorList>
    </citation>
    <scope>NUCLEOTIDE SEQUENCE</scope>
    <source>
        <strain evidence="4">DSM 14458</strain>
    </source>
</reference>
<dbReference type="NCBIfam" id="TIGR04558">
    <property type="entry name" value="SoxH_rel_PQQ_1"/>
    <property type="match status" value="1"/>
</dbReference>